<dbReference type="PANTHER" id="PTHR43364:SF6">
    <property type="entry name" value="OXIDOREDUCTASE-RELATED"/>
    <property type="match status" value="1"/>
</dbReference>
<sequence>MELRTLGRTGLHVAPICLGGNVFGWTIDGPTSFKILDAYTDGGGNFIDTADVYSRWAPGNTGGESEVVIGNWLQGHGGRDGLIIASKGGSPMGDDPNMKGLSRRRIIAAVDASLGRLKTDYIDLYQSHQDDRATPLEETLRAYSDLIQAGKIRYIGASNYSAWRLTRALWESDRHGFPRYETIQPPYHLLNRADYERELEPMCQELGVGVITYSSLASGFLTGKYRRDGALPSSQRAGGIRDRYMNDRGFGILDAVEGVAKARGATPTQVALAWILARPGMTAPIASATSVEQVGELLGAADLHLSDDDLKALDTASAWK</sequence>
<dbReference type="EMBL" id="CADCWN010000253">
    <property type="protein sequence ID" value="CAA9582816.1"/>
    <property type="molecule type" value="Genomic_DNA"/>
</dbReference>
<evidence type="ECO:0000259" key="2">
    <source>
        <dbReference type="Pfam" id="PF00248"/>
    </source>
</evidence>
<feature type="domain" description="NADP-dependent oxidoreductase" evidence="2">
    <location>
        <begin position="15"/>
        <end position="316"/>
    </location>
</feature>
<name>A0A6J4VN88_9BACT</name>
<dbReference type="CDD" id="cd19081">
    <property type="entry name" value="AKR_AKR9C1"/>
    <property type="match status" value="1"/>
</dbReference>
<dbReference type="Pfam" id="PF00248">
    <property type="entry name" value="Aldo_ket_red"/>
    <property type="match status" value="1"/>
</dbReference>
<keyword evidence="1" id="KW-0560">Oxidoreductase</keyword>
<proteinExistence type="predicted"/>
<dbReference type="AlphaFoldDB" id="A0A6J4VN88"/>
<accession>A0A6J4VN88</accession>
<dbReference type="InterPro" id="IPR050523">
    <property type="entry name" value="AKR_Detox_Biosynth"/>
</dbReference>
<organism evidence="3">
    <name type="scientific">uncultured Thermomicrobiales bacterium</name>
    <dbReference type="NCBI Taxonomy" id="1645740"/>
    <lineage>
        <taxon>Bacteria</taxon>
        <taxon>Pseudomonadati</taxon>
        <taxon>Thermomicrobiota</taxon>
        <taxon>Thermomicrobia</taxon>
        <taxon>Thermomicrobiales</taxon>
        <taxon>environmental samples</taxon>
    </lineage>
</organism>
<evidence type="ECO:0000313" key="3">
    <source>
        <dbReference type="EMBL" id="CAA9582816.1"/>
    </source>
</evidence>
<dbReference type="PANTHER" id="PTHR43364">
    <property type="entry name" value="NADH-SPECIFIC METHYLGLYOXAL REDUCTASE-RELATED"/>
    <property type="match status" value="1"/>
</dbReference>
<protein>
    <submittedName>
        <fullName evidence="3">Aldo/keto reductase, SCO4109 family</fullName>
    </submittedName>
</protein>
<dbReference type="Gene3D" id="3.20.20.100">
    <property type="entry name" value="NADP-dependent oxidoreductase domain"/>
    <property type="match status" value="1"/>
</dbReference>
<dbReference type="SUPFAM" id="SSF51430">
    <property type="entry name" value="NAD(P)-linked oxidoreductase"/>
    <property type="match status" value="1"/>
</dbReference>
<reference evidence="3" key="1">
    <citation type="submission" date="2020-02" db="EMBL/GenBank/DDBJ databases">
        <authorList>
            <person name="Meier V. D."/>
        </authorList>
    </citation>
    <scope>NUCLEOTIDE SEQUENCE</scope>
    <source>
        <strain evidence="3">AVDCRST_MAG18</strain>
    </source>
</reference>
<dbReference type="GO" id="GO:0005829">
    <property type="term" value="C:cytosol"/>
    <property type="evidence" value="ECO:0007669"/>
    <property type="project" value="UniProtKB-ARBA"/>
</dbReference>
<dbReference type="FunFam" id="3.20.20.100:FF:000004">
    <property type="entry name" value="Oxidoreductase, aldo/keto reductase"/>
    <property type="match status" value="1"/>
</dbReference>
<dbReference type="GO" id="GO:0016491">
    <property type="term" value="F:oxidoreductase activity"/>
    <property type="evidence" value="ECO:0007669"/>
    <property type="project" value="UniProtKB-KW"/>
</dbReference>
<gene>
    <name evidence="3" type="ORF">AVDCRST_MAG18-3404</name>
</gene>
<evidence type="ECO:0000256" key="1">
    <source>
        <dbReference type="ARBA" id="ARBA00023002"/>
    </source>
</evidence>
<dbReference type="InterPro" id="IPR023210">
    <property type="entry name" value="NADP_OxRdtase_dom"/>
</dbReference>
<dbReference type="InterPro" id="IPR036812">
    <property type="entry name" value="NAD(P)_OxRdtase_dom_sf"/>
</dbReference>